<evidence type="ECO:0000259" key="12">
    <source>
        <dbReference type="Pfam" id="PF13609"/>
    </source>
</evidence>
<protein>
    <submittedName>
        <fullName evidence="13">Porin</fullName>
    </submittedName>
</protein>
<feature type="chain" id="PRO_5014931693" evidence="11">
    <location>
        <begin position="24"/>
        <end position="382"/>
    </location>
</feature>
<keyword evidence="9" id="KW-0472">Membrane</keyword>
<dbReference type="Gene3D" id="2.40.160.10">
    <property type="entry name" value="Porin"/>
    <property type="match status" value="1"/>
</dbReference>
<keyword evidence="6 11" id="KW-0732">Signal</keyword>
<evidence type="ECO:0000256" key="5">
    <source>
        <dbReference type="ARBA" id="ARBA00022692"/>
    </source>
</evidence>
<evidence type="ECO:0000256" key="3">
    <source>
        <dbReference type="ARBA" id="ARBA00022448"/>
    </source>
</evidence>
<proteinExistence type="predicted"/>
<comment type="subcellular location">
    <subcellularLocation>
        <location evidence="1">Cell outer membrane</location>
        <topology evidence="1">Multi-pass membrane protein</topology>
    </subcellularLocation>
</comment>
<comment type="caution">
    <text evidence="13">The sequence shown here is derived from an EMBL/GenBank/DDBJ whole genome shotgun (WGS) entry which is preliminary data.</text>
</comment>
<keyword evidence="14" id="KW-1185">Reference proteome</keyword>
<evidence type="ECO:0000313" key="14">
    <source>
        <dbReference type="Proteomes" id="UP000235616"/>
    </source>
</evidence>
<accession>A0A2N7VEV3</accession>
<dbReference type="CDD" id="cd00342">
    <property type="entry name" value="gram_neg_porins"/>
    <property type="match status" value="1"/>
</dbReference>
<dbReference type="AlphaFoldDB" id="A0A2N7VEV3"/>
<evidence type="ECO:0000256" key="2">
    <source>
        <dbReference type="ARBA" id="ARBA00011233"/>
    </source>
</evidence>
<comment type="subunit">
    <text evidence="2">Homotrimer.</text>
</comment>
<dbReference type="RefSeq" id="WP_102648342.1">
    <property type="nucleotide sequence ID" value="NZ_PNYA01000029.1"/>
</dbReference>
<evidence type="ECO:0000256" key="9">
    <source>
        <dbReference type="ARBA" id="ARBA00023136"/>
    </source>
</evidence>
<keyword evidence="10" id="KW-0998">Cell outer membrane</keyword>
<feature type="signal peptide" evidence="11">
    <location>
        <begin position="1"/>
        <end position="23"/>
    </location>
</feature>
<evidence type="ECO:0000313" key="13">
    <source>
        <dbReference type="EMBL" id="PMS15689.1"/>
    </source>
</evidence>
<evidence type="ECO:0000256" key="6">
    <source>
        <dbReference type="ARBA" id="ARBA00022729"/>
    </source>
</evidence>
<evidence type="ECO:0000256" key="10">
    <source>
        <dbReference type="ARBA" id="ARBA00023237"/>
    </source>
</evidence>
<keyword evidence="5" id="KW-0812">Transmembrane</keyword>
<dbReference type="GO" id="GO:0006811">
    <property type="term" value="P:monoatomic ion transport"/>
    <property type="evidence" value="ECO:0007669"/>
    <property type="project" value="UniProtKB-KW"/>
</dbReference>
<dbReference type="Pfam" id="PF13609">
    <property type="entry name" value="Porin_4"/>
    <property type="match status" value="1"/>
</dbReference>
<gene>
    <name evidence="13" type="ORF">C0Z18_25980</name>
</gene>
<dbReference type="GO" id="GO:0046930">
    <property type="term" value="C:pore complex"/>
    <property type="evidence" value="ECO:0007669"/>
    <property type="project" value="UniProtKB-KW"/>
</dbReference>
<evidence type="ECO:0000256" key="1">
    <source>
        <dbReference type="ARBA" id="ARBA00004571"/>
    </source>
</evidence>
<keyword evidence="3" id="KW-0813">Transport</keyword>
<dbReference type="InterPro" id="IPR050298">
    <property type="entry name" value="Gram-neg_bact_OMP"/>
</dbReference>
<dbReference type="OrthoDB" id="8982743at2"/>
<sequence>MKEVAMSIAAGALCTVAASPAFAQSSVTLYGLIDTAIRYQTNAAPDGKDLIGMTVGPETHSRWGLRGSEDLGGGVSAIFRLENGFEVNTGQLHQANTLFSRQAYVGLSSDKWGALTFGNQYAPMYDTMGDIFDPMTVGDYWQDSWAWNGIGNFLTIPNAVKYKGSYRGLSVDAAYGFSNKPGSVGNGSTYAVELTYAQGPAMLGAGFQQTSVLSSQGALVNGAKINMLHVSAAYQITPTVRLLAGWLHQQDRSGTLDSGMQQAGAPALPGASPNRIDDTYYLGANWQATNPLLLTFAAYYGHARNAERLDGSLGSGINYSATVLAEYSLTKRTEIYGTADFARGNGAFSADYPGVTNRATGAVDSVGRTNNVGAAIGMRTTF</sequence>
<feature type="domain" description="Porin" evidence="12">
    <location>
        <begin position="10"/>
        <end position="346"/>
    </location>
</feature>
<dbReference type="Proteomes" id="UP000235616">
    <property type="component" value="Unassembled WGS sequence"/>
</dbReference>
<evidence type="ECO:0000256" key="11">
    <source>
        <dbReference type="SAM" id="SignalP"/>
    </source>
</evidence>
<dbReference type="SUPFAM" id="SSF56935">
    <property type="entry name" value="Porins"/>
    <property type="match status" value="1"/>
</dbReference>
<evidence type="ECO:0000256" key="7">
    <source>
        <dbReference type="ARBA" id="ARBA00023065"/>
    </source>
</evidence>
<evidence type="ECO:0000256" key="4">
    <source>
        <dbReference type="ARBA" id="ARBA00022452"/>
    </source>
</evidence>
<evidence type="ECO:0000256" key="8">
    <source>
        <dbReference type="ARBA" id="ARBA00023114"/>
    </source>
</evidence>
<dbReference type="EMBL" id="PNYA01000029">
    <property type="protein sequence ID" value="PMS15689.1"/>
    <property type="molecule type" value="Genomic_DNA"/>
</dbReference>
<keyword evidence="4" id="KW-1134">Transmembrane beta strand</keyword>
<keyword evidence="8" id="KW-0626">Porin</keyword>
<dbReference type="PANTHER" id="PTHR34501:SF9">
    <property type="entry name" value="MAJOR OUTER MEMBRANE PROTEIN P.IA"/>
    <property type="match status" value="1"/>
</dbReference>
<dbReference type="GO" id="GO:0015288">
    <property type="term" value="F:porin activity"/>
    <property type="evidence" value="ECO:0007669"/>
    <property type="project" value="UniProtKB-KW"/>
</dbReference>
<dbReference type="GO" id="GO:0009279">
    <property type="term" value="C:cell outer membrane"/>
    <property type="evidence" value="ECO:0007669"/>
    <property type="project" value="UniProtKB-SubCell"/>
</dbReference>
<dbReference type="InterPro" id="IPR033900">
    <property type="entry name" value="Gram_neg_porin_domain"/>
</dbReference>
<name>A0A2N7VEV3_9BURK</name>
<dbReference type="InterPro" id="IPR023614">
    <property type="entry name" value="Porin_dom_sf"/>
</dbReference>
<dbReference type="PANTHER" id="PTHR34501">
    <property type="entry name" value="PROTEIN YDDL-RELATED"/>
    <property type="match status" value="1"/>
</dbReference>
<keyword evidence="7" id="KW-0406">Ion transport</keyword>
<reference evidence="13 14" key="1">
    <citation type="submission" date="2018-01" db="EMBL/GenBank/DDBJ databases">
        <title>Whole genome analyses suggest that Burkholderia sensu lato contains two further novel genera in the rhizoxinica-symbiotica group Mycetohabitans gen. nov., and Trinickia gen. nov.: implications for the evolution of diazotrophy and nodulation in the Burkholderiaceae.</title>
        <authorList>
            <person name="Estrada-de los Santos P."/>
            <person name="Palmer M."/>
            <person name="Chavez-Ramirez B."/>
            <person name="Beukes C."/>
            <person name="Steenkamp E.T."/>
            <person name="Hirsch A.M."/>
            <person name="Manyaka P."/>
            <person name="Maluk M."/>
            <person name="Lafos M."/>
            <person name="Crook M."/>
            <person name="Gross E."/>
            <person name="Simon M.F."/>
            <person name="Bueno dos Reis Junior F."/>
            <person name="Poole P.S."/>
            <person name="Venter S.N."/>
            <person name="James E.K."/>
        </authorList>
    </citation>
    <scope>NUCLEOTIDE SEQUENCE [LARGE SCALE GENOMIC DNA]</scope>
    <source>
        <strain evidence="13 14">GIMN1.004</strain>
    </source>
</reference>
<organism evidence="13 14">
    <name type="scientific">Trinickia dabaoshanensis</name>
    <dbReference type="NCBI Taxonomy" id="564714"/>
    <lineage>
        <taxon>Bacteria</taxon>
        <taxon>Pseudomonadati</taxon>
        <taxon>Pseudomonadota</taxon>
        <taxon>Betaproteobacteria</taxon>
        <taxon>Burkholderiales</taxon>
        <taxon>Burkholderiaceae</taxon>
        <taxon>Trinickia</taxon>
    </lineage>
</organism>